<dbReference type="InterPro" id="IPR007024">
    <property type="entry name" value="BLUF_domain"/>
</dbReference>
<evidence type="ECO:0000313" key="3">
    <source>
        <dbReference type="Proteomes" id="UP000656804"/>
    </source>
</evidence>
<dbReference type="SUPFAM" id="SSF54975">
    <property type="entry name" value="Acylphosphatase/BLUF domain-like"/>
    <property type="match status" value="1"/>
</dbReference>
<dbReference type="Gene3D" id="3.30.70.100">
    <property type="match status" value="1"/>
</dbReference>
<dbReference type="AlphaFoldDB" id="A0A930Y6I0"/>
<dbReference type="GO" id="GO:0009882">
    <property type="term" value="F:blue light photoreceptor activity"/>
    <property type="evidence" value="ECO:0007669"/>
    <property type="project" value="InterPro"/>
</dbReference>
<protein>
    <submittedName>
        <fullName evidence="2">BLUF domain-containing protein</fullName>
    </submittedName>
</protein>
<reference evidence="2" key="1">
    <citation type="submission" date="2020-11" db="EMBL/GenBank/DDBJ databases">
        <title>Nocardioides sp. CBS4Y-1, whole genome shotgun sequence.</title>
        <authorList>
            <person name="Tuo L."/>
        </authorList>
    </citation>
    <scope>NUCLEOTIDE SEQUENCE</scope>
    <source>
        <strain evidence="2">CBS4Y-1</strain>
    </source>
</reference>
<accession>A0A930Y6I0</accession>
<evidence type="ECO:0000313" key="2">
    <source>
        <dbReference type="EMBL" id="MBF4162380.1"/>
    </source>
</evidence>
<comment type="caution">
    <text evidence="2">The sequence shown here is derived from an EMBL/GenBank/DDBJ whole genome shotgun (WGS) entry which is preliminary data.</text>
</comment>
<dbReference type="Proteomes" id="UP000656804">
    <property type="component" value="Unassembled WGS sequence"/>
</dbReference>
<dbReference type="SMART" id="SM01034">
    <property type="entry name" value="BLUF"/>
    <property type="match status" value="1"/>
</dbReference>
<name>A0A930Y6I0_9ACTN</name>
<dbReference type="EMBL" id="JADIVZ010000005">
    <property type="protein sequence ID" value="MBF4162380.1"/>
    <property type="molecule type" value="Genomic_DNA"/>
</dbReference>
<keyword evidence="3" id="KW-1185">Reference proteome</keyword>
<feature type="domain" description="BLUF" evidence="1">
    <location>
        <begin position="1"/>
        <end position="92"/>
    </location>
</feature>
<dbReference type="GO" id="GO:0071949">
    <property type="term" value="F:FAD binding"/>
    <property type="evidence" value="ECO:0007669"/>
    <property type="project" value="InterPro"/>
</dbReference>
<dbReference type="InterPro" id="IPR036046">
    <property type="entry name" value="Acylphosphatase-like_dom_sf"/>
</dbReference>
<proteinExistence type="predicted"/>
<dbReference type="RefSeq" id="WP_194503642.1">
    <property type="nucleotide sequence ID" value="NZ_JADIVZ010000005.1"/>
</dbReference>
<dbReference type="Pfam" id="PF04940">
    <property type="entry name" value="BLUF"/>
    <property type="match status" value="1"/>
</dbReference>
<organism evidence="2 3">
    <name type="scientific">Nocardioides acrostichi</name>
    <dbReference type="NCBI Taxonomy" id="2784339"/>
    <lineage>
        <taxon>Bacteria</taxon>
        <taxon>Bacillati</taxon>
        <taxon>Actinomycetota</taxon>
        <taxon>Actinomycetes</taxon>
        <taxon>Propionibacteriales</taxon>
        <taxon>Nocardioidaceae</taxon>
        <taxon>Nocardioides</taxon>
    </lineage>
</organism>
<dbReference type="PROSITE" id="PS50925">
    <property type="entry name" value="BLUF"/>
    <property type="match status" value="1"/>
</dbReference>
<evidence type="ECO:0000259" key="1">
    <source>
        <dbReference type="PROSITE" id="PS50925"/>
    </source>
</evidence>
<sequence>MYSLLYSSTATGQLGRDDLRALLDLARERNGAAGITGMLLFHEGQFMQVLEGPREQVDDTYSRISRDRRHRSLWVEMQGEVERRGFPDWTMGYSDLSEETQEQREGFTRFFADVHAGKPVDVPTPAHVLLRAFSRPPTFRRPFR</sequence>
<gene>
    <name evidence="2" type="ORF">ISG29_11825</name>
</gene>